<dbReference type="PANTHER" id="PTHR30270">
    <property type="entry name" value="THIAMINE-MONOPHOSPHATE KINASE"/>
    <property type="match status" value="1"/>
</dbReference>
<keyword evidence="1" id="KW-0460">Magnesium</keyword>
<feature type="binding site" evidence="1">
    <location>
        <begin position="124"/>
        <end position="125"/>
    </location>
    <ligand>
        <name>ATP</name>
        <dbReference type="ChEBI" id="CHEBI:30616"/>
    </ligand>
</feature>
<evidence type="ECO:0000313" key="4">
    <source>
        <dbReference type="Proteomes" id="UP000186465"/>
    </source>
</evidence>
<reference evidence="4" key="1">
    <citation type="submission" date="2016-11" db="EMBL/GenBank/DDBJ databases">
        <title>Actinomyces gypaetusis sp. nov. isolated from Gypaetus barbatus in Qinghai Tibet Plateau China.</title>
        <authorList>
            <person name="Meng X."/>
        </authorList>
    </citation>
    <scope>NUCLEOTIDE SEQUENCE [LARGE SCALE GENOMIC DNA]</scope>
    <source>
        <strain evidence="4">DSM 15383</strain>
    </source>
</reference>
<name>A0A1Q5PNY0_9ACTO</name>
<dbReference type="GO" id="GO:0009229">
    <property type="term" value="P:thiamine diphosphate biosynthetic process"/>
    <property type="evidence" value="ECO:0007669"/>
    <property type="project" value="UniProtKB-UniRule"/>
</dbReference>
<feature type="binding site" evidence="1">
    <location>
        <position position="48"/>
    </location>
    <ligand>
        <name>Mg(2+)</name>
        <dbReference type="ChEBI" id="CHEBI:18420"/>
        <label>1</label>
    </ligand>
</feature>
<keyword evidence="1" id="KW-0547">Nucleotide-binding</keyword>
<feature type="binding site" evidence="1">
    <location>
        <position position="150"/>
    </location>
    <ligand>
        <name>ATP</name>
        <dbReference type="ChEBI" id="CHEBI:30616"/>
    </ligand>
</feature>
<feature type="binding site" evidence="1">
    <location>
        <position position="48"/>
    </location>
    <ligand>
        <name>Mg(2+)</name>
        <dbReference type="ChEBI" id="CHEBI:18420"/>
        <label>2</label>
    </ligand>
</feature>
<dbReference type="HAMAP" id="MF_02128">
    <property type="entry name" value="TMP_kinase"/>
    <property type="match status" value="1"/>
</dbReference>
<dbReference type="SUPFAM" id="SSF56042">
    <property type="entry name" value="PurM C-terminal domain-like"/>
    <property type="match status" value="1"/>
</dbReference>
<dbReference type="Gene3D" id="3.30.1330.10">
    <property type="entry name" value="PurM-like, N-terminal domain"/>
    <property type="match status" value="1"/>
</dbReference>
<dbReference type="Gene3D" id="3.90.650.10">
    <property type="entry name" value="PurM-like C-terminal domain"/>
    <property type="match status" value="1"/>
</dbReference>
<dbReference type="InterPro" id="IPR036921">
    <property type="entry name" value="PurM-like_N_sf"/>
</dbReference>
<feature type="binding site" evidence="1">
    <location>
        <position position="280"/>
    </location>
    <ligand>
        <name>substrate</name>
    </ligand>
</feature>
<feature type="binding site" evidence="1">
    <location>
        <position position="229"/>
    </location>
    <ligand>
        <name>Mg(2+)</name>
        <dbReference type="ChEBI" id="CHEBI:18420"/>
        <label>5</label>
    </ligand>
</feature>
<dbReference type="STRING" id="156892.BM477_04345"/>
<dbReference type="Proteomes" id="UP000186465">
    <property type="component" value="Unassembled WGS sequence"/>
</dbReference>
<proteinExistence type="inferred from homology"/>
<feature type="binding site" evidence="1">
    <location>
        <position position="226"/>
    </location>
    <ligand>
        <name>Mg(2+)</name>
        <dbReference type="ChEBI" id="CHEBI:18420"/>
        <label>3</label>
    </ligand>
</feature>
<dbReference type="AlphaFoldDB" id="A0A1Q5PNY0"/>
<dbReference type="InterPro" id="IPR006283">
    <property type="entry name" value="ThiL-like"/>
</dbReference>
<feature type="binding site" evidence="1">
    <location>
        <position position="46"/>
    </location>
    <ligand>
        <name>Mg(2+)</name>
        <dbReference type="ChEBI" id="CHEBI:18420"/>
        <label>4</label>
    </ligand>
</feature>
<dbReference type="GO" id="GO:0009228">
    <property type="term" value="P:thiamine biosynthetic process"/>
    <property type="evidence" value="ECO:0007669"/>
    <property type="project" value="UniProtKB-KW"/>
</dbReference>
<feature type="domain" description="PurM-like N-terminal" evidence="2">
    <location>
        <begin position="30"/>
        <end position="140"/>
    </location>
</feature>
<dbReference type="CDD" id="cd02194">
    <property type="entry name" value="ThiL"/>
    <property type="match status" value="1"/>
</dbReference>
<dbReference type="GO" id="GO:0000287">
    <property type="term" value="F:magnesium ion binding"/>
    <property type="evidence" value="ECO:0007669"/>
    <property type="project" value="UniProtKB-UniRule"/>
</dbReference>
<feature type="binding site" evidence="1">
    <location>
        <position position="77"/>
    </location>
    <ligand>
        <name>Mg(2+)</name>
        <dbReference type="ChEBI" id="CHEBI:18420"/>
        <label>2</label>
    </ligand>
</feature>
<dbReference type="EMBL" id="MPDM01000004">
    <property type="protein sequence ID" value="OKL49227.1"/>
    <property type="molecule type" value="Genomic_DNA"/>
</dbReference>
<keyword evidence="4" id="KW-1185">Reference proteome</keyword>
<keyword evidence="1" id="KW-0808">Transferase</keyword>
<feature type="binding site" evidence="1">
    <location>
        <position position="32"/>
    </location>
    <ligand>
        <name>Mg(2+)</name>
        <dbReference type="ChEBI" id="CHEBI:18420"/>
        <label>3</label>
    </ligand>
</feature>
<keyword evidence="1 3" id="KW-0418">Kinase</keyword>
<comment type="caution">
    <text evidence="1">Lacks conserved residue(s) required for the propagation of feature annotation.</text>
</comment>
<dbReference type="SUPFAM" id="SSF55326">
    <property type="entry name" value="PurM N-terminal domain-like"/>
    <property type="match status" value="1"/>
</dbReference>
<accession>A0A1Q5PNY0</accession>
<feature type="binding site" evidence="1">
    <location>
        <position position="32"/>
    </location>
    <ligand>
        <name>Mg(2+)</name>
        <dbReference type="ChEBI" id="CHEBI:18420"/>
        <label>4</label>
    </ligand>
</feature>
<dbReference type="NCBIfam" id="TIGR01379">
    <property type="entry name" value="thiL"/>
    <property type="match status" value="1"/>
</dbReference>
<keyword evidence="1" id="KW-0067">ATP-binding</keyword>
<feature type="binding site" evidence="1">
    <location>
        <position position="77"/>
    </location>
    <ligand>
        <name>Mg(2+)</name>
        <dbReference type="ChEBI" id="CHEBI:18420"/>
        <label>3</label>
    </ligand>
</feature>
<comment type="caution">
    <text evidence="3">The sequence shown here is derived from an EMBL/GenBank/DDBJ whole genome shotgun (WGS) entry which is preliminary data.</text>
</comment>
<comment type="miscellaneous">
    <text evidence="1">Reaction mechanism of ThiL seems to utilize a direct, inline transfer of the gamma-phosphate of ATP to TMP rather than a phosphorylated enzyme intermediate.</text>
</comment>
<keyword evidence="1" id="KW-0479">Metal-binding</keyword>
<dbReference type="Pfam" id="PF00586">
    <property type="entry name" value="AIRS"/>
    <property type="match status" value="1"/>
</dbReference>
<dbReference type="PANTHER" id="PTHR30270:SF0">
    <property type="entry name" value="THIAMINE-MONOPHOSPHATE KINASE"/>
    <property type="match status" value="1"/>
</dbReference>
<dbReference type="InterPro" id="IPR016188">
    <property type="entry name" value="PurM-like_N"/>
</dbReference>
<feature type="binding site" evidence="1">
    <location>
        <position position="77"/>
    </location>
    <ligand>
        <name>Mg(2+)</name>
        <dbReference type="ChEBI" id="CHEBI:18420"/>
        <label>4</label>
    </ligand>
</feature>
<dbReference type="RefSeq" id="WP_075361466.1">
    <property type="nucleotide sequence ID" value="NZ_MPDM01000004.1"/>
</dbReference>
<dbReference type="PIRSF" id="PIRSF005303">
    <property type="entry name" value="Thiam_monoph_kin"/>
    <property type="match status" value="1"/>
</dbReference>
<keyword evidence="1" id="KW-0784">Thiamine biosynthesis</keyword>
<feature type="binding site" evidence="1">
    <location>
        <position position="125"/>
    </location>
    <ligand>
        <name>Mg(2+)</name>
        <dbReference type="ChEBI" id="CHEBI:18420"/>
        <label>1</label>
    </ligand>
</feature>
<evidence type="ECO:0000313" key="3">
    <source>
        <dbReference type="EMBL" id="OKL49227.1"/>
    </source>
</evidence>
<feature type="binding site" evidence="1">
    <location>
        <position position="47"/>
    </location>
    <ligand>
        <name>Mg(2+)</name>
        <dbReference type="ChEBI" id="CHEBI:18420"/>
        <label>1</label>
    </ligand>
</feature>
<organism evidence="3 4">
    <name type="scientific">Boudabousia marimammalium</name>
    <dbReference type="NCBI Taxonomy" id="156892"/>
    <lineage>
        <taxon>Bacteria</taxon>
        <taxon>Bacillati</taxon>
        <taxon>Actinomycetota</taxon>
        <taxon>Actinomycetes</taxon>
        <taxon>Actinomycetales</taxon>
        <taxon>Actinomycetaceae</taxon>
        <taxon>Boudabousia</taxon>
    </lineage>
</organism>
<comment type="function">
    <text evidence="1">Catalyzes the ATP-dependent phosphorylation of thiamine-monophosphate (TMP) to form thiamine-pyrophosphate (TPP), the active form of vitamin B1.</text>
</comment>
<evidence type="ECO:0000259" key="2">
    <source>
        <dbReference type="Pfam" id="PF00586"/>
    </source>
</evidence>
<comment type="similarity">
    <text evidence="1">Belongs to the thiamine-monophosphate kinase family.</text>
</comment>
<feature type="binding site" evidence="1">
    <location>
        <position position="228"/>
    </location>
    <ligand>
        <name>ATP</name>
        <dbReference type="ChEBI" id="CHEBI:30616"/>
    </ligand>
</feature>
<dbReference type="GO" id="GO:0005524">
    <property type="term" value="F:ATP binding"/>
    <property type="evidence" value="ECO:0007669"/>
    <property type="project" value="UniProtKB-UniRule"/>
</dbReference>
<dbReference type="GO" id="GO:0009030">
    <property type="term" value="F:thiamine-phosphate kinase activity"/>
    <property type="evidence" value="ECO:0007669"/>
    <property type="project" value="UniProtKB-UniRule"/>
</dbReference>
<dbReference type="UniPathway" id="UPA00060">
    <property type="reaction ID" value="UER00142"/>
</dbReference>
<protein>
    <recommendedName>
        <fullName evidence="1">Thiamine-monophosphate kinase</fullName>
        <shortName evidence="1">TMP kinase</shortName>
        <shortName evidence="1">Thiamine-phosphate kinase</shortName>
        <ecNumber evidence="1">2.7.4.16</ecNumber>
    </recommendedName>
</protein>
<feature type="binding site" evidence="1">
    <location>
        <position position="325"/>
    </location>
    <ligand>
        <name>substrate</name>
    </ligand>
</feature>
<comment type="catalytic activity">
    <reaction evidence="1">
        <text>thiamine phosphate + ATP = thiamine diphosphate + ADP</text>
        <dbReference type="Rhea" id="RHEA:15913"/>
        <dbReference type="ChEBI" id="CHEBI:30616"/>
        <dbReference type="ChEBI" id="CHEBI:37575"/>
        <dbReference type="ChEBI" id="CHEBI:58937"/>
        <dbReference type="ChEBI" id="CHEBI:456216"/>
        <dbReference type="EC" id="2.7.4.16"/>
    </reaction>
</comment>
<sequence>MLVSELSEAELLNCFVPDLPAGQAQLIGPGDDCALIAAPDARFVTSTDMLVENLDFRRDWSTGFEVGQRLAAQNLADCAAMGAQPTSLLVCLGVPRDLEVQWVKDFTAGISLRCREAGVGLAGGDLSGAPVIVASATITGNLDGAEPVLRSGASAGDIIALAGTLGRSAAGLSLCEAGYIQTEDLYTLPESLRAIAADSLRIFKAAEPPLTAGVEARQAGASAMLDVSDGLLRDLERICQASETSARLDSVLLKHYIEPLTKLAAWLNADVRQWVLAGGEDHGMLATFPLGVPLPKRFHRIGECVEDGKTELYLDKMPAPAVLGWDHFRKETRE</sequence>
<dbReference type="EC" id="2.7.4.16" evidence="1"/>
<dbReference type="InterPro" id="IPR036676">
    <property type="entry name" value="PurM-like_C_sf"/>
</dbReference>
<evidence type="ECO:0000256" key="1">
    <source>
        <dbReference type="HAMAP-Rule" id="MF_02128"/>
    </source>
</evidence>
<gene>
    <name evidence="1" type="primary">thiL</name>
    <name evidence="3" type="ORF">BM477_04345</name>
</gene>
<feature type="binding site" evidence="1">
    <location>
        <position position="55"/>
    </location>
    <ligand>
        <name>substrate</name>
    </ligand>
</feature>
<comment type="pathway">
    <text evidence="1">Cofactor biosynthesis; thiamine diphosphate biosynthesis; thiamine diphosphate from thiamine phosphate: step 1/1.</text>
</comment>
<dbReference type="NCBIfam" id="NF004351">
    <property type="entry name" value="PRK05731.1-4"/>
    <property type="match status" value="1"/>
</dbReference>
<dbReference type="OrthoDB" id="9802811at2"/>